<proteinExistence type="predicted"/>
<reference evidence="2 3" key="1">
    <citation type="submission" date="2015-09" db="EMBL/GenBank/DDBJ databases">
        <title>Draft genome sequence of Kouleothrix aurantiaca JCM 19913.</title>
        <authorList>
            <person name="Hemp J."/>
        </authorList>
    </citation>
    <scope>NUCLEOTIDE SEQUENCE [LARGE SCALE GENOMIC DNA]</scope>
    <source>
        <strain evidence="2 3">COM-B</strain>
    </source>
</reference>
<feature type="non-terminal residue" evidence="2">
    <location>
        <position position="222"/>
    </location>
</feature>
<sequence>MHTIFLLGAYGQNNLGDDALLEVFLEQLRDSHLIVNSAQPAETQRRYGVEAVATYSSWPGLRRPRALWRSNAIVFGGGSLLKEIEGSAPARLLYFFRIFLLLMFGKLFGRPTAMLGVGIGPLDRPLYRWLARHAANLADLICVRDADSRNLLHAIGVRRPIHVTADPVLTLSDEQLASSSARASEEGHPTVVVVPRYSLSEGQVAALAAAVVVSLFVSRRIV</sequence>
<keyword evidence="3" id="KW-1185">Reference proteome</keyword>
<dbReference type="PANTHER" id="PTHR36836">
    <property type="entry name" value="COLANIC ACID BIOSYNTHESIS PROTEIN WCAK"/>
    <property type="match status" value="1"/>
</dbReference>
<accession>A0A0N8PRB8</accession>
<comment type="caution">
    <text evidence="2">The sequence shown here is derived from an EMBL/GenBank/DDBJ whole genome shotgun (WGS) entry which is preliminary data.</text>
</comment>
<gene>
    <name evidence="2" type="ORF">SE17_32355</name>
</gene>
<dbReference type="AlphaFoldDB" id="A0A0N8PRB8"/>
<dbReference type="InterPro" id="IPR007345">
    <property type="entry name" value="Polysacch_pyruvyl_Trfase"/>
</dbReference>
<evidence type="ECO:0000259" key="1">
    <source>
        <dbReference type="Pfam" id="PF04230"/>
    </source>
</evidence>
<name>A0A0N8PRB8_9CHLR</name>
<protein>
    <recommendedName>
        <fullName evidence="1">Polysaccharide pyruvyl transferase domain-containing protein</fullName>
    </recommendedName>
</protein>
<feature type="domain" description="Polysaccharide pyruvyl transferase" evidence="1">
    <location>
        <begin position="14"/>
        <end position="180"/>
    </location>
</feature>
<dbReference type="PANTHER" id="PTHR36836:SF1">
    <property type="entry name" value="COLANIC ACID BIOSYNTHESIS PROTEIN WCAK"/>
    <property type="match status" value="1"/>
</dbReference>
<dbReference type="EMBL" id="LJCR01001939">
    <property type="protein sequence ID" value="KPV49485.1"/>
    <property type="molecule type" value="Genomic_DNA"/>
</dbReference>
<dbReference type="Proteomes" id="UP000050509">
    <property type="component" value="Unassembled WGS sequence"/>
</dbReference>
<organism evidence="2 3">
    <name type="scientific">Kouleothrix aurantiaca</name>
    <dbReference type="NCBI Taxonomy" id="186479"/>
    <lineage>
        <taxon>Bacteria</taxon>
        <taxon>Bacillati</taxon>
        <taxon>Chloroflexota</taxon>
        <taxon>Chloroflexia</taxon>
        <taxon>Chloroflexales</taxon>
        <taxon>Roseiflexineae</taxon>
        <taxon>Roseiflexaceae</taxon>
        <taxon>Kouleothrix</taxon>
    </lineage>
</organism>
<evidence type="ECO:0000313" key="3">
    <source>
        <dbReference type="Proteomes" id="UP000050509"/>
    </source>
</evidence>
<evidence type="ECO:0000313" key="2">
    <source>
        <dbReference type="EMBL" id="KPV49485.1"/>
    </source>
</evidence>
<dbReference type="Pfam" id="PF04230">
    <property type="entry name" value="PS_pyruv_trans"/>
    <property type="match status" value="1"/>
</dbReference>